<reference evidence="1 2" key="1">
    <citation type="journal article" date="2020" name="Cell">
        <title>Large-Scale Comparative Analyses of Tick Genomes Elucidate Their Genetic Diversity and Vector Capacities.</title>
        <authorList>
            <consortium name="Tick Genome and Microbiome Consortium (TIGMIC)"/>
            <person name="Jia N."/>
            <person name="Wang J."/>
            <person name="Shi W."/>
            <person name="Du L."/>
            <person name="Sun Y."/>
            <person name="Zhan W."/>
            <person name="Jiang J.F."/>
            <person name="Wang Q."/>
            <person name="Zhang B."/>
            <person name="Ji P."/>
            <person name="Bell-Sakyi L."/>
            <person name="Cui X.M."/>
            <person name="Yuan T.T."/>
            <person name="Jiang B.G."/>
            <person name="Yang W.F."/>
            <person name="Lam T.T."/>
            <person name="Chang Q.C."/>
            <person name="Ding S.J."/>
            <person name="Wang X.J."/>
            <person name="Zhu J.G."/>
            <person name="Ruan X.D."/>
            <person name="Zhao L."/>
            <person name="Wei J.T."/>
            <person name="Ye R.Z."/>
            <person name="Que T.C."/>
            <person name="Du C.H."/>
            <person name="Zhou Y.H."/>
            <person name="Cheng J.X."/>
            <person name="Dai P.F."/>
            <person name="Guo W.B."/>
            <person name="Han X.H."/>
            <person name="Huang E.J."/>
            <person name="Li L.F."/>
            <person name="Wei W."/>
            <person name="Gao Y.C."/>
            <person name="Liu J.Z."/>
            <person name="Shao H.Z."/>
            <person name="Wang X."/>
            <person name="Wang C.C."/>
            <person name="Yang T.C."/>
            <person name="Huo Q.B."/>
            <person name="Li W."/>
            <person name="Chen H.Y."/>
            <person name="Chen S.E."/>
            <person name="Zhou L.G."/>
            <person name="Ni X.B."/>
            <person name="Tian J.H."/>
            <person name="Sheng Y."/>
            <person name="Liu T."/>
            <person name="Pan Y.S."/>
            <person name="Xia L.Y."/>
            <person name="Li J."/>
            <person name="Zhao F."/>
            <person name="Cao W.C."/>
        </authorList>
    </citation>
    <scope>NUCLEOTIDE SEQUENCE [LARGE SCALE GENOMIC DNA]</scope>
    <source>
        <strain evidence="1">Iper-2018</strain>
    </source>
</reference>
<protein>
    <submittedName>
        <fullName evidence="1">Uncharacterized protein</fullName>
    </submittedName>
</protein>
<keyword evidence="2" id="KW-1185">Reference proteome</keyword>
<organism evidence="1 2">
    <name type="scientific">Ixodes persulcatus</name>
    <name type="common">Taiga tick</name>
    <dbReference type="NCBI Taxonomy" id="34615"/>
    <lineage>
        <taxon>Eukaryota</taxon>
        <taxon>Metazoa</taxon>
        <taxon>Ecdysozoa</taxon>
        <taxon>Arthropoda</taxon>
        <taxon>Chelicerata</taxon>
        <taxon>Arachnida</taxon>
        <taxon>Acari</taxon>
        <taxon>Parasitiformes</taxon>
        <taxon>Ixodida</taxon>
        <taxon>Ixodoidea</taxon>
        <taxon>Ixodidae</taxon>
        <taxon>Ixodinae</taxon>
        <taxon>Ixodes</taxon>
    </lineage>
</organism>
<proteinExistence type="predicted"/>
<dbReference type="EMBL" id="JABSTQ010009389">
    <property type="protein sequence ID" value="KAG0429691.1"/>
    <property type="molecule type" value="Genomic_DNA"/>
</dbReference>
<accession>A0AC60Q741</accession>
<evidence type="ECO:0000313" key="2">
    <source>
        <dbReference type="Proteomes" id="UP000805193"/>
    </source>
</evidence>
<sequence>MPLWPQESALWLPLLLVWCMVWGFQGALAICPVRCVCDDENLRVVCDAAYLEVVPITLNPNLRELTLSNNHIRSAMSSFGVYGNLRYLDVSHNQLVSLEKGIFHAQKHLNVLLLHRNMVDQLDNGTFIGLDELHTLLLSENFIDDLPSGMFAPLRKLEKLDLSQNRLVRLADSAFVGLTNLKTLVLRDNKFVTIPSQALVPLSKLLSLDLGLNMFSNIPEEAFAMLRQLEELSLDGCGVKTIQAGAFKQLSGLRKLKLHDNELEEVPTGTFQHIRRLEELQLGQNKFPSLRPQAFEYLKLLRAVDVSGSPSLRLVARGAFAENADLETVVLTHNVNLNRIEPGAFDGLARLRRVSLRGNAFGSFDASLLDWDELQEMDLRDNPLVCNCSALWLWQLCASRNATSAPLTADTWQIRCGGGPSALKDKLVRDLSEGDLGCYDADVRRHIIIGVVAAGAVSFALIVLLGFRFRERVAGLLKSKWGSGAKEPQYHKTSGDEDATICQAATSPIKMIPVTEL</sequence>
<evidence type="ECO:0000313" key="1">
    <source>
        <dbReference type="EMBL" id="KAG0429691.1"/>
    </source>
</evidence>
<dbReference type="Proteomes" id="UP000805193">
    <property type="component" value="Unassembled WGS sequence"/>
</dbReference>
<comment type="caution">
    <text evidence="1">The sequence shown here is derived from an EMBL/GenBank/DDBJ whole genome shotgun (WGS) entry which is preliminary data.</text>
</comment>
<gene>
    <name evidence="1" type="ORF">HPB47_023387</name>
</gene>
<name>A0AC60Q741_IXOPE</name>